<dbReference type="SUPFAM" id="SSF51011">
    <property type="entry name" value="Glycosyl hydrolase domain"/>
    <property type="match status" value="1"/>
</dbReference>
<evidence type="ECO:0000256" key="9">
    <source>
        <dbReference type="ARBA" id="ARBA00023277"/>
    </source>
</evidence>
<dbReference type="CDD" id="cd11322">
    <property type="entry name" value="AmyAc_Glg_BE"/>
    <property type="match status" value="1"/>
</dbReference>
<evidence type="ECO:0000313" key="13">
    <source>
        <dbReference type="EMBL" id="MBB5191049.1"/>
    </source>
</evidence>
<comment type="caution">
    <text evidence="13">The sequence shown here is derived from an EMBL/GenBank/DDBJ whole genome shotgun (WGS) entry which is preliminary data.</text>
</comment>
<dbReference type="InterPro" id="IPR013780">
    <property type="entry name" value="Glyco_hydro_b"/>
</dbReference>
<dbReference type="GO" id="GO:0005978">
    <property type="term" value="P:glycogen biosynthetic process"/>
    <property type="evidence" value="ECO:0007669"/>
    <property type="project" value="UniProtKB-UniRule"/>
</dbReference>
<dbReference type="Gene3D" id="3.20.20.80">
    <property type="entry name" value="Glycosidases"/>
    <property type="match status" value="1"/>
</dbReference>
<proteinExistence type="inferred from homology"/>
<evidence type="ECO:0000256" key="5">
    <source>
        <dbReference type="ARBA" id="ARBA00022600"/>
    </source>
</evidence>
<dbReference type="GO" id="GO:0004553">
    <property type="term" value="F:hydrolase activity, hydrolyzing O-glycosyl compounds"/>
    <property type="evidence" value="ECO:0007669"/>
    <property type="project" value="InterPro"/>
</dbReference>
<evidence type="ECO:0000256" key="2">
    <source>
        <dbReference type="ARBA" id="ARBA00002953"/>
    </source>
</evidence>
<evidence type="ECO:0000256" key="11">
    <source>
        <dbReference type="PIRSR" id="PIRSR000463-1"/>
    </source>
</evidence>
<dbReference type="Pfam" id="PF00128">
    <property type="entry name" value="Alpha-amylase"/>
    <property type="match status" value="2"/>
</dbReference>
<dbReference type="InterPro" id="IPR014756">
    <property type="entry name" value="Ig_E-set"/>
</dbReference>
<dbReference type="InterPro" id="IPR013783">
    <property type="entry name" value="Ig-like_fold"/>
</dbReference>
<dbReference type="GO" id="GO:0005829">
    <property type="term" value="C:cytosol"/>
    <property type="evidence" value="ECO:0007669"/>
    <property type="project" value="TreeGrafter"/>
</dbReference>
<dbReference type="InterPro" id="IPR006047">
    <property type="entry name" value="GH13_cat_dom"/>
</dbReference>
<dbReference type="Proteomes" id="UP000543030">
    <property type="component" value="Unassembled WGS sequence"/>
</dbReference>
<accession>A0A840RC65</accession>
<dbReference type="NCBIfam" id="TIGR01515">
    <property type="entry name" value="branching_enzym"/>
    <property type="match status" value="1"/>
</dbReference>
<dbReference type="SUPFAM" id="SSF81296">
    <property type="entry name" value="E set domains"/>
    <property type="match status" value="2"/>
</dbReference>
<keyword evidence="7 10" id="KW-0808">Transferase</keyword>
<evidence type="ECO:0000256" key="6">
    <source>
        <dbReference type="ARBA" id="ARBA00022676"/>
    </source>
</evidence>
<dbReference type="PANTHER" id="PTHR43651">
    <property type="entry name" value="1,4-ALPHA-GLUCAN-BRANCHING ENZYME"/>
    <property type="match status" value="1"/>
</dbReference>
<evidence type="ECO:0000313" key="14">
    <source>
        <dbReference type="Proteomes" id="UP000543030"/>
    </source>
</evidence>
<dbReference type="FunFam" id="2.60.40.1180:FF:000002">
    <property type="entry name" value="1,4-alpha-glucan branching enzyme GlgB"/>
    <property type="match status" value="1"/>
</dbReference>
<comment type="function">
    <text evidence="2 10">Catalyzes the formation of the alpha-1,6-glucosidic linkages in glycogen by scission of a 1,4-alpha-linked oligosaccharide from growing alpha-1,4-glucan chains and the subsequent attachment of the oligosaccharide to the alpha-1,6 position.</text>
</comment>
<dbReference type="InterPro" id="IPR044143">
    <property type="entry name" value="GlgB_N_E_set_prok"/>
</dbReference>
<keyword evidence="5 10" id="KW-0321">Glycogen metabolism</keyword>
<dbReference type="FunFam" id="3.20.20.80:FF:000003">
    <property type="entry name" value="1,4-alpha-glucan branching enzyme GlgB"/>
    <property type="match status" value="1"/>
</dbReference>
<keyword evidence="14" id="KW-1185">Reference proteome</keyword>
<evidence type="ECO:0000256" key="3">
    <source>
        <dbReference type="ARBA" id="ARBA00004964"/>
    </source>
</evidence>
<dbReference type="InterPro" id="IPR037439">
    <property type="entry name" value="Branching_enzy"/>
</dbReference>
<evidence type="ECO:0000256" key="7">
    <source>
        <dbReference type="ARBA" id="ARBA00022679"/>
    </source>
</evidence>
<dbReference type="CDD" id="cd02855">
    <property type="entry name" value="E_set_GBE_prok_N"/>
    <property type="match status" value="1"/>
</dbReference>
<dbReference type="InterPro" id="IPR006407">
    <property type="entry name" value="GlgB"/>
</dbReference>
<dbReference type="PANTHER" id="PTHR43651:SF3">
    <property type="entry name" value="1,4-ALPHA-GLUCAN-BRANCHING ENZYME"/>
    <property type="match status" value="1"/>
</dbReference>
<dbReference type="InterPro" id="IPR054169">
    <property type="entry name" value="GlgB_N"/>
</dbReference>
<dbReference type="Gene3D" id="2.60.40.10">
    <property type="entry name" value="Immunoglobulins"/>
    <property type="match status" value="2"/>
</dbReference>
<dbReference type="FunFam" id="2.60.40.10:FF:000169">
    <property type="entry name" value="1,4-alpha-glucan branching enzyme GlgB"/>
    <property type="match status" value="1"/>
</dbReference>
<dbReference type="Gene3D" id="2.60.40.1180">
    <property type="entry name" value="Golgi alpha-mannosidase II"/>
    <property type="match status" value="1"/>
</dbReference>
<dbReference type="Pfam" id="PF22019">
    <property type="entry name" value="GlgB_N"/>
    <property type="match status" value="1"/>
</dbReference>
<feature type="active site" description="Nucleophile" evidence="10 11">
    <location>
        <position position="405"/>
    </location>
</feature>
<dbReference type="GO" id="GO:0003844">
    <property type="term" value="F:1,4-alpha-glucan branching enzyme activity"/>
    <property type="evidence" value="ECO:0007669"/>
    <property type="project" value="UniProtKB-UniRule"/>
</dbReference>
<evidence type="ECO:0000256" key="8">
    <source>
        <dbReference type="ARBA" id="ARBA00023056"/>
    </source>
</evidence>
<dbReference type="Pfam" id="PF02806">
    <property type="entry name" value="Alpha-amylase_C"/>
    <property type="match status" value="1"/>
</dbReference>
<comment type="subunit">
    <text evidence="10">Monomer.</text>
</comment>
<dbReference type="InterPro" id="IPR017853">
    <property type="entry name" value="GH"/>
</dbReference>
<feature type="active site" description="Proton donor" evidence="10 11">
    <location>
        <position position="458"/>
    </location>
</feature>
<keyword evidence="9 10" id="KW-0119">Carbohydrate metabolism</keyword>
<dbReference type="InterPro" id="IPR006048">
    <property type="entry name" value="A-amylase/branching_C"/>
</dbReference>
<dbReference type="NCBIfam" id="NF003811">
    <property type="entry name" value="PRK05402.1"/>
    <property type="match status" value="1"/>
</dbReference>
<evidence type="ECO:0000256" key="4">
    <source>
        <dbReference type="ARBA" id="ARBA00009000"/>
    </source>
</evidence>
<dbReference type="EC" id="2.4.1.18" evidence="10"/>
<protein>
    <recommendedName>
        <fullName evidence="10">1,4-alpha-glucan branching enzyme GlgB</fullName>
        <ecNumber evidence="10">2.4.1.18</ecNumber>
    </recommendedName>
    <alternativeName>
        <fullName evidence="10">1,4-alpha-D-glucan:1,4-alpha-D-glucan 6-glucosyl-transferase</fullName>
    </alternativeName>
    <alternativeName>
        <fullName evidence="10">Alpha-(1-&gt;4)-glucan branching enzyme</fullName>
    </alternativeName>
    <alternativeName>
        <fullName evidence="10">Glycogen branching enzyme</fullName>
        <shortName evidence="10">BE</shortName>
    </alternativeName>
</protein>
<dbReference type="GO" id="GO:0043169">
    <property type="term" value="F:cation binding"/>
    <property type="evidence" value="ECO:0007669"/>
    <property type="project" value="InterPro"/>
</dbReference>
<reference evidence="13 14" key="1">
    <citation type="submission" date="2020-08" db="EMBL/GenBank/DDBJ databases">
        <title>Genomic Encyclopedia of Type Strains, Phase IV (KMG-IV): sequencing the most valuable type-strain genomes for metagenomic binning, comparative biology and taxonomic classification.</title>
        <authorList>
            <person name="Goeker M."/>
        </authorList>
    </citation>
    <scope>NUCLEOTIDE SEQUENCE [LARGE SCALE GENOMIC DNA]</scope>
    <source>
        <strain evidence="13 14">DSM 18233</strain>
    </source>
</reference>
<dbReference type="AlphaFoldDB" id="A0A840RC65"/>
<organism evidence="13 14">
    <name type="scientific">Silvimonas terrae</name>
    <dbReference type="NCBI Taxonomy" id="300266"/>
    <lineage>
        <taxon>Bacteria</taxon>
        <taxon>Pseudomonadati</taxon>
        <taxon>Pseudomonadota</taxon>
        <taxon>Betaproteobacteria</taxon>
        <taxon>Neisseriales</taxon>
        <taxon>Chitinibacteraceae</taxon>
        <taxon>Silvimonas</taxon>
    </lineage>
</organism>
<dbReference type="SUPFAM" id="SSF51445">
    <property type="entry name" value="(Trans)glycosidases"/>
    <property type="match status" value="1"/>
</dbReference>
<keyword evidence="6 10" id="KW-0328">Glycosyltransferase</keyword>
<evidence type="ECO:0000256" key="10">
    <source>
        <dbReference type="HAMAP-Rule" id="MF_00685"/>
    </source>
</evidence>
<dbReference type="PIRSF" id="PIRSF000463">
    <property type="entry name" value="GlgB"/>
    <property type="match status" value="1"/>
</dbReference>
<gene>
    <name evidence="10" type="primary">glgB</name>
    <name evidence="13" type="ORF">HNQ50_001772</name>
</gene>
<dbReference type="Pfam" id="PF02922">
    <property type="entry name" value="CBM_48"/>
    <property type="match status" value="1"/>
</dbReference>
<comment type="similarity">
    <text evidence="4 10">Belongs to the glycosyl hydrolase 13 family. GlgB subfamily.</text>
</comment>
<evidence type="ECO:0000256" key="1">
    <source>
        <dbReference type="ARBA" id="ARBA00000826"/>
    </source>
</evidence>
<comment type="catalytic activity">
    <reaction evidence="1 10">
        <text>Transfers a segment of a (1-&gt;4)-alpha-D-glucan chain to a primary hydroxy group in a similar glucan chain.</text>
        <dbReference type="EC" id="2.4.1.18"/>
    </reaction>
</comment>
<dbReference type="InterPro" id="IPR004193">
    <property type="entry name" value="Glyco_hydro_13_N"/>
</dbReference>
<dbReference type="HAMAP" id="MF_00685">
    <property type="entry name" value="GlgB"/>
    <property type="match status" value="1"/>
</dbReference>
<dbReference type="RefSeq" id="WP_184099615.1">
    <property type="nucleotide sequence ID" value="NZ_JACHHN010000003.1"/>
</dbReference>
<comment type="pathway">
    <text evidence="3 10">Glycan biosynthesis; glycogen biosynthesis.</text>
</comment>
<sequence>MPYLLDAAARDALFDGDHTDPFAVLGLHESDEGLVIRTFQPQASAVTVVDTSGRKLVTLPCTDERGFFEGLIPRRKNRFAYRLLVTWAHGQFDLEDAYRFGPSLGDMDVWLLAEGTHTRPYEKLGTHPTTIDGVGGVAFAVWAPNAQRVALVGDFNYWDGRRHPMRFRPECGVWEIFMPGAQIGQMYKYEIRDQNGEIFLKSDPYGLTMELRPGTASKVARLPAWVEPSDARRKANAFNAPVSIYEVHLGSWKRVPEDGQRWLTYRELADQLIPYVEDLGFTHIELMPVNEHPFDASWGYQPLGMYAPTSRFGTPDDFRHLIDTAHRAGIGIILDWVPGHFPSDAHGLARFDGTHLYEHADPKEGFHQDWNTLIFNYGRNEVRNYLIGNALYWIERYGIDGLRVDAVASMLYRDYSRKEGEWVPNRFGGRENLEAVDFLKRMNETVGSVRQEAITIAEESTAFPAVTRPPSDGGLGFHYKWNMGWMNDTLSYMKLDPVHRQYHHNKMTFGLMYAWHENFVLPLSHDEVVHGKGSLLSRMPGDAWQQFANLRAYYAFMWAHPGKKLLFMGCEFGQGREWTHESSLDWHLLDVDWHRGVQSLVRDLNQVYKREGALHEQDFNEAGFSWINADDTANSVYPFIRHGNSPGDSIVVICNFTPLPREGYRVGVPEAGQYAEILNTDSRYYAGSDVGNPPQYTTEEGCNGQPHSLVLTLPPLATIYLKRVAP</sequence>
<name>A0A840RC65_9NEIS</name>
<keyword evidence="8 10" id="KW-0320">Glycogen biosynthesis</keyword>
<dbReference type="NCBIfam" id="NF008967">
    <property type="entry name" value="PRK12313.1"/>
    <property type="match status" value="1"/>
</dbReference>
<evidence type="ECO:0000259" key="12">
    <source>
        <dbReference type="SMART" id="SM00642"/>
    </source>
</evidence>
<dbReference type="SMART" id="SM00642">
    <property type="entry name" value="Aamy"/>
    <property type="match status" value="1"/>
</dbReference>
<dbReference type="UniPathway" id="UPA00164"/>
<feature type="domain" description="Glycosyl hydrolase family 13 catalytic" evidence="12">
    <location>
        <begin position="246"/>
        <end position="615"/>
    </location>
</feature>
<dbReference type="EMBL" id="JACHHN010000003">
    <property type="protein sequence ID" value="MBB5191049.1"/>
    <property type="molecule type" value="Genomic_DNA"/>
</dbReference>